<dbReference type="GO" id="GO:0005524">
    <property type="term" value="F:ATP binding"/>
    <property type="evidence" value="ECO:0007669"/>
    <property type="project" value="UniProtKB-KW"/>
</dbReference>
<evidence type="ECO:0000256" key="4">
    <source>
        <dbReference type="ARBA" id="ARBA00022840"/>
    </source>
</evidence>
<evidence type="ECO:0000256" key="1">
    <source>
        <dbReference type="ARBA" id="ARBA00005417"/>
    </source>
</evidence>
<dbReference type="PANTHER" id="PTHR43335:SF8">
    <property type="entry name" value="ABC TRANSPORTER, ATP-BINDING PROTEIN"/>
    <property type="match status" value="1"/>
</dbReference>
<sequence length="308" mass="34683">MTYAIRTHQLTKGYRGKDVVSNVSMNVKRGEIYGFLGPNGAGKTTIMKMMTSLIKPTAGDIEVLGTRLQANSHEVLKRIGCIIEYPIFYDKLSARKNLEIYCEYMGYYKKDAISEALALVNLKNVEDVPVKEFSLGMKQRLGIARAIVTKPELLILDEPVNGLDPIGMQELRDLFHKLSRQYGVTLLISSHILGEIEHIADTIGIIREGRLVEETSMAEIRGNHTEHIELSVSDYPKAAYVLEHELQANNFQVKEEEDLINVYDPAISQNDIILAMVRNGVEIGKINNKNLSLEGYFMQRMEGSKKHA</sequence>
<dbReference type="EMBL" id="CP008876">
    <property type="protein sequence ID" value="AIF67520.1"/>
    <property type="molecule type" value="Genomic_DNA"/>
</dbReference>
<keyword evidence="4 6" id="KW-0067">ATP-binding</keyword>
<dbReference type="PANTHER" id="PTHR43335">
    <property type="entry name" value="ABC TRANSPORTER, ATP-BINDING PROTEIN"/>
    <property type="match status" value="1"/>
</dbReference>
<dbReference type="GeneID" id="34222665"/>
<dbReference type="RefSeq" id="WP_038563211.1">
    <property type="nucleotide sequence ID" value="NZ_CP008876.1"/>
</dbReference>
<name>A0A075LL70_9BACI</name>
<dbReference type="PROSITE" id="PS50893">
    <property type="entry name" value="ABC_TRANSPORTER_2"/>
    <property type="match status" value="1"/>
</dbReference>
<evidence type="ECO:0000256" key="2">
    <source>
        <dbReference type="ARBA" id="ARBA00022448"/>
    </source>
</evidence>
<dbReference type="KEGG" id="tap:GZ22_13350"/>
<evidence type="ECO:0000313" key="7">
    <source>
        <dbReference type="Proteomes" id="UP000027980"/>
    </source>
</evidence>
<dbReference type="Proteomes" id="UP000027980">
    <property type="component" value="Chromosome"/>
</dbReference>
<dbReference type="Gene3D" id="3.40.50.300">
    <property type="entry name" value="P-loop containing nucleotide triphosphate hydrolases"/>
    <property type="match status" value="1"/>
</dbReference>
<reference evidence="6 7" key="1">
    <citation type="submission" date="2014-07" db="EMBL/GenBank/DDBJ databases">
        <title>Complete genome sequence of a moderately halophilic bacterium Terribacillus aidingensis MP602, isolated from Cryptomeria fortunei in Tianmu mountain in China.</title>
        <authorList>
            <person name="Wang Y."/>
            <person name="Lu P."/>
            <person name="Zhang L."/>
        </authorList>
    </citation>
    <scope>NUCLEOTIDE SEQUENCE [LARGE SCALE GENOMIC DNA]</scope>
    <source>
        <strain evidence="6 7">MP602</strain>
    </source>
</reference>
<feature type="domain" description="ABC transporter" evidence="5">
    <location>
        <begin position="5"/>
        <end position="233"/>
    </location>
</feature>
<dbReference type="PROSITE" id="PS00211">
    <property type="entry name" value="ABC_TRANSPORTER_1"/>
    <property type="match status" value="1"/>
</dbReference>
<dbReference type="Pfam" id="PF00005">
    <property type="entry name" value="ABC_tran"/>
    <property type="match status" value="1"/>
</dbReference>
<evidence type="ECO:0000259" key="5">
    <source>
        <dbReference type="PROSITE" id="PS50893"/>
    </source>
</evidence>
<dbReference type="AlphaFoldDB" id="A0A075LL70"/>
<dbReference type="SUPFAM" id="SSF52540">
    <property type="entry name" value="P-loop containing nucleoside triphosphate hydrolases"/>
    <property type="match status" value="1"/>
</dbReference>
<gene>
    <name evidence="6" type="ORF">GZ22_13350</name>
</gene>
<proteinExistence type="inferred from homology"/>
<protein>
    <submittedName>
        <fullName evidence="6">Bacitracin ABC transporter ATP-binding protein</fullName>
    </submittedName>
</protein>
<keyword evidence="3" id="KW-0547">Nucleotide-binding</keyword>
<dbReference type="SMART" id="SM00382">
    <property type="entry name" value="AAA"/>
    <property type="match status" value="1"/>
</dbReference>
<organism evidence="6 7">
    <name type="scientific">Terribacillus saccharophilus</name>
    <dbReference type="NCBI Taxonomy" id="361277"/>
    <lineage>
        <taxon>Bacteria</taxon>
        <taxon>Bacillati</taxon>
        <taxon>Bacillota</taxon>
        <taxon>Bacilli</taxon>
        <taxon>Bacillales</taxon>
        <taxon>Bacillaceae</taxon>
        <taxon>Terribacillus</taxon>
    </lineage>
</organism>
<dbReference type="InterPro" id="IPR027417">
    <property type="entry name" value="P-loop_NTPase"/>
</dbReference>
<dbReference type="HOGENOM" id="CLU_000604_1_2_9"/>
<accession>A0A075LL70</accession>
<dbReference type="InterPro" id="IPR017871">
    <property type="entry name" value="ABC_transporter-like_CS"/>
</dbReference>
<keyword evidence="2" id="KW-0813">Transport</keyword>
<evidence type="ECO:0000256" key="3">
    <source>
        <dbReference type="ARBA" id="ARBA00022741"/>
    </source>
</evidence>
<comment type="similarity">
    <text evidence="1">Belongs to the ABC transporter superfamily.</text>
</comment>
<dbReference type="OrthoDB" id="9804819at2"/>
<dbReference type="CDD" id="cd03268">
    <property type="entry name" value="ABC_BcrA_bacitracin_resist"/>
    <property type="match status" value="1"/>
</dbReference>
<dbReference type="InterPro" id="IPR003439">
    <property type="entry name" value="ABC_transporter-like_ATP-bd"/>
</dbReference>
<dbReference type="InterPro" id="IPR003593">
    <property type="entry name" value="AAA+_ATPase"/>
</dbReference>
<dbReference type="GO" id="GO:0016887">
    <property type="term" value="F:ATP hydrolysis activity"/>
    <property type="evidence" value="ECO:0007669"/>
    <property type="project" value="InterPro"/>
</dbReference>
<evidence type="ECO:0000313" key="6">
    <source>
        <dbReference type="EMBL" id="AIF67520.1"/>
    </source>
</evidence>